<evidence type="ECO:0000256" key="2">
    <source>
        <dbReference type="SAM" id="SignalP"/>
    </source>
</evidence>
<feature type="transmembrane region" description="Helical" evidence="1">
    <location>
        <begin position="209"/>
        <end position="229"/>
    </location>
</feature>
<organism evidence="3 4">
    <name type="scientific">Pendulispora rubella</name>
    <dbReference type="NCBI Taxonomy" id="2741070"/>
    <lineage>
        <taxon>Bacteria</taxon>
        <taxon>Pseudomonadati</taxon>
        <taxon>Myxococcota</taxon>
        <taxon>Myxococcia</taxon>
        <taxon>Myxococcales</taxon>
        <taxon>Sorangiineae</taxon>
        <taxon>Pendulisporaceae</taxon>
        <taxon>Pendulispora</taxon>
    </lineage>
</organism>
<keyword evidence="4" id="KW-1185">Reference proteome</keyword>
<dbReference type="RefSeq" id="WP_394831537.1">
    <property type="nucleotide sequence ID" value="NZ_CP089929.1"/>
</dbReference>
<name>A0ABZ2L009_9BACT</name>
<reference evidence="3" key="1">
    <citation type="submission" date="2021-12" db="EMBL/GenBank/DDBJ databases">
        <title>Discovery of the Pendulisporaceae a myxobacterial family with distinct sporulation behavior and unique specialized metabolism.</title>
        <authorList>
            <person name="Garcia R."/>
            <person name="Popoff A."/>
            <person name="Bader C.D."/>
            <person name="Loehr J."/>
            <person name="Walesch S."/>
            <person name="Walt C."/>
            <person name="Boldt J."/>
            <person name="Bunk B."/>
            <person name="Haeckl F.J.F.P.J."/>
            <person name="Gunesch A.P."/>
            <person name="Birkelbach J."/>
            <person name="Nuebel U."/>
            <person name="Pietschmann T."/>
            <person name="Bach T."/>
            <person name="Mueller R."/>
        </authorList>
    </citation>
    <scope>NUCLEOTIDE SEQUENCE</scope>
    <source>
        <strain evidence="3">MSr11367</strain>
    </source>
</reference>
<evidence type="ECO:0000256" key="1">
    <source>
        <dbReference type="SAM" id="Phobius"/>
    </source>
</evidence>
<keyword evidence="1" id="KW-0812">Transmembrane</keyword>
<protein>
    <recommendedName>
        <fullName evidence="5">PEGA domain-containing protein</fullName>
    </recommendedName>
</protein>
<feature type="chain" id="PRO_5046410001" description="PEGA domain-containing protein" evidence="2">
    <location>
        <begin position="22"/>
        <end position="311"/>
    </location>
</feature>
<sequence>MTRTVLRLGAALVFLSAPVHAQTPSPQEDPRARARAIAGAGDAQFAAGRCDRAIRLWKEADAIFPAPTIELRVAHCQALLGHVVEASTTLEGIVGSKLAADAPEAFVMAKSQAATELPTLKARIATLTIERRTPKHAHIDEVLIDDEKMPLDKASYPIDPGKHRLRIRQGKEVWERSIELEDGEKRTMVASVMLEPAPPPPKPGRTASYILGGTGLALAAVGGILGLTAMGDSDDLTRDCGSNRNECAPHDQSRIDSLKTKALLTDLFLGAGIVTLGVSGFLFWRSTRVEREPPRLRLTVTGGAALVEGRF</sequence>
<evidence type="ECO:0000313" key="3">
    <source>
        <dbReference type="EMBL" id="WXB01917.1"/>
    </source>
</evidence>
<proteinExistence type="predicted"/>
<keyword evidence="1" id="KW-1133">Transmembrane helix</keyword>
<dbReference type="Proteomes" id="UP001374803">
    <property type="component" value="Chromosome"/>
</dbReference>
<gene>
    <name evidence="3" type="ORF">LVJ94_33995</name>
</gene>
<evidence type="ECO:0008006" key="5">
    <source>
        <dbReference type="Google" id="ProtNLM"/>
    </source>
</evidence>
<feature type="transmembrane region" description="Helical" evidence="1">
    <location>
        <begin position="263"/>
        <end position="284"/>
    </location>
</feature>
<accession>A0ABZ2L009</accession>
<feature type="signal peptide" evidence="2">
    <location>
        <begin position="1"/>
        <end position="21"/>
    </location>
</feature>
<evidence type="ECO:0000313" key="4">
    <source>
        <dbReference type="Proteomes" id="UP001374803"/>
    </source>
</evidence>
<keyword evidence="2" id="KW-0732">Signal</keyword>
<keyword evidence="1" id="KW-0472">Membrane</keyword>
<dbReference type="EMBL" id="CP089983">
    <property type="protein sequence ID" value="WXB01917.1"/>
    <property type="molecule type" value="Genomic_DNA"/>
</dbReference>